<sequence>MSSSGQILEDLLEECGGFGRFQTMLLVTVLLSKMCTAWSQFMMTFAGAYPDWWCDWNTTDAMTSLTDQNNSLYKTCDIAVNNTNVTNECSRYIFDETMTTAISEWDLVCDKEWVSSTITTIQMAGLFVSGFIGGYLGDAVGRKPTFFLTLFFLSVFNVLATLSTSWEMFAVFRFFIGFFIGCYFIVYVTFAVEFIPAKWRPLVLALPAWSLWVALFGPVAWWLHDWKYLHYASAAIGVPVYPESFRWLVANNKIDEAEKVIIKIAKFNKRPLPNFTKIKEQLMICKKTENISSTKSYTVKDLFHNWHLGGYGYYAISFGVQKLSGDLYLNMTLLSLVEIPTLCTIIYLVNWIGRRWTAILFLLISAIGSLIVATVEIIEIADKENLINGFALTAKLGVTTGWATVQILTTESYPTVVRNIGYGFHNAIARIGAMVAPQVVFLGETVEGVMYYLCGGLMLLSAICFYIIPYLICEILQAFKMAKLGEVIEEILQQSGGFGRFQVFTIFTVLLSMICTSWSMLMMAITGAFPPWICVYSDGNEKNVTDRYMNQSAMSFNMNNTVLMGCSPPGNSSSGVCEKRIFDEKMSTVVSEMGGLLASGFISGQFGDSLGRRPTHLLSILLMIIFNTVAAFSVNWEMFAACRFLIGFATGCYFIVYVPFLLEFVPTKWRPIVLTIPAWSLSIALFALVAWWLHDWQYLHLAAAISGIPALVLGWYVSSREFPMACE</sequence>
<feature type="transmembrane region" description="Helical" evidence="5">
    <location>
        <begin position="618"/>
        <end position="638"/>
    </location>
</feature>
<feature type="transmembrane region" description="Helical" evidence="5">
    <location>
        <begin position="672"/>
        <end position="692"/>
    </location>
</feature>
<evidence type="ECO:0000256" key="4">
    <source>
        <dbReference type="ARBA" id="ARBA00023136"/>
    </source>
</evidence>
<organism evidence="7 8">
    <name type="scientific">Tegillarca granosa</name>
    <name type="common">Malaysian cockle</name>
    <name type="synonym">Anadara granosa</name>
    <dbReference type="NCBI Taxonomy" id="220873"/>
    <lineage>
        <taxon>Eukaryota</taxon>
        <taxon>Metazoa</taxon>
        <taxon>Spiralia</taxon>
        <taxon>Lophotrochozoa</taxon>
        <taxon>Mollusca</taxon>
        <taxon>Bivalvia</taxon>
        <taxon>Autobranchia</taxon>
        <taxon>Pteriomorphia</taxon>
        <taxon>Arcoida</taxon>
        <taxon>Arcoidea</taxon>
        <taxon>Arcidae</taxon>
        <taxon>Tegillarca</taxon>
    </lineage>
</organism>
<feature type="transmembrane region" description="Helical" evidence="5">
    <location>
        <begin position="356"/>
        <end position="378"/>
    </location>
</feature>
<dbReference type="Gene3D" id="1.20.1250.20">
    <property type="entry name" value="MFS general substrate transporter like domains"/>
    <property type="match status" value="2"/>
</dbReference>
<dbReference type="InterPro" id="IPR036259">
    <property type="entry name" value="MFS_trans_sf"/>
</dbReference>
<gene>
    <name evidence="7" type="ORF">KUTeg_011927</name>
</gene>
<protein>
    <recommendedName>
        <fullName evidence="6">Major facilitator superfamily (MFS) profile domain-containing protein</fullName>
    </recommendedName>
</protein>
<name>A0ABQ9F2E5_TEGGR</name>
<dbReference type="PANTHER" id="PTHR24064">
    <property type="entry name" value="SOLUTE CARRIER FAMILY 22 MEMBER"/>
    <property type="match status" value="1"/>
</dbReference>
<evidence type="ECO:0000259" key="6">
    <source>
        <dbReference type="PROSITE" id="PS50850"/>
    </source>
</evidence>
<feature type="transmembrane region" description="Helical" evidence="5">
    <location>
        <begin position="698"/>
        <end position="717"/>
    </location>
</feature>
<comment type="subcellular location">
    <subcellularLocation>
        <location evidence="1">Membrane</location>
        <topology evidence="1">Multi-pass membrane protein</topology>
    </subcellularLocation>
</comment>
<comment type="caution">
    <text evidence="7">The sequence shown here is derived from an EMBL/GenBank/DDBJ whole genome shotgun (WGS) entry which is preliminary data.</text>
</comment>
<evidence type="ECO:0000256" key="1">
    <source>
        <dbReference type="ARBA" id="ARBA00004141"/>
    </source>
</evidence>
<feature type="transmembrane region" description="Helical" evidence="5">
    <location>
        <begin position="202"/>
        <end position="223"/>
    </location>
</feature>
<dbReference type="InterPro" id="IPR005829">
    <property type="entry name" value="Sugar_transporter_CS"/>
</dbReference>
<evidence type="ECO:0000256" key="2">
    <source>
        <dbReference type="ARBA" id="ARBA00022692"/>
    </source>
</evidence>
<keyword evidence="2 5" id="KW-0812">Transmembrane</keyword>
<keyword evidence="3 5" id="KW-1133">Transmembrane helix</keyword>
<feature type="domain" description="Major facilitator superfamily (MFS) profile" evidence="6">
    <location>
        <begin position="25"/>
        <end position="473"/>
    </location>
</feature>
<feature type="transmembrane region" description="Helical" evidence="5">
    <location>
        <begin position="503"/>
        <end position="529"/>
    </location>
</feature>
<proteinExistence type="predicted"/>
<feature type="domain" description="Major facilitator superfamily (MFS) profile" evidence="6">
    <location>
        <begin position="505"/>
        <end position="727"/>
    </location>
</feature>
<dbReference type="PROSITE" id="PS50850">
    <property type="entry name" value="MFS"/>
    <property type="match status" value="2"/>
</dbReference>
<reference evidence="7 8" key="1">
    <citation type="submission" date="2022-12" db="EMBL/GenBank/DDBJ databases">
        <title>Chromosome-level genome of Tegillarca granosa.</title>
        <authorList>
            <person name="Kim J."/>
        </authorList>
    </citation>
    <scope>NUCLEOTIDE SEQUENCE [LARGE SCALE GENOMIC DNA]</scope>
    <source>
        <strain evidence="7">Teg-2019</strain>
        <tissue evidence="7">Adductor muscle</tissue>
    </source>
</reference>
<keyword evidence="8" id="KW-1185">Reference proteome</keyword>
<feature type="transmembrane region" description="Helical" evidence="5">
    <location>
        <begin position="170"/>
        <end position="190"/>
    </location>
</feature>
<feature type="transmembrane region" description="Helical" evidence="5">
    <location>
        <begin position="449"/>
        <end position="473"/>
    </location>
</feature>
<dbReference type="EMBL" id="JARBDR010000640">
    <property type="protein sequence ID" value="KAJ8310062.1"/>
    <property type="molecule type" value="Genomic_DNA"/>
</dbReference>
<feature type="transmembrane region" description="Helical" evidence="5">
    <location>
        <begin position="113"/>
        <end position="133"/>
    </location>
</feature>
<feature type="transmembrane region" description="Helical" evidence="5">
    <location>
        <begin position="145"/>
        <end position="164"/>
    </location>
</feature>
<dbReference type="Proteomes" id="UP001217089">
    <property type="component" value="Unassembled WGS sequence"/>
</dbReference>
<dbReference type="PROSITE" id="PS00217">
    <property type="entry name" value="SUGAR_TRANSPORT_2"/>
    <property type="match status" value="2"/>
</dbReference>
<evidence type="ECO:0000313" key="8">
    <source>
        <dbReference type="Proteomes" id="UP001217089"/>
    </source>
</evidence>
<dbReference type="Pfam" id="PF00083">
    <property type="entry name" value="Sugar_tr"/>
    <property type="match status" value="2"/>
</dbReference>
<evidence type="ECO:0000256" key="5">
    <source>
        <dbReference type="SAM" id="Phobius"/>
    </source>
</evidence>
<evidence type="ECO:0000256" key="3">
    <source>
        <dbReference type="ARBA" id="ARBA00022989"/>
    </source>
</evidence>
<dbReference type="InterPro" id="IPR005828">
    <property type="entry name" value="MFS_sugar_transport-like"/>
</dbReference>
<accession>A0ABQ9F2E5</accession>
<dbReference type="InterPro" id="IPR020846">
    <property type="entry name" value="MFS_dom"/>
</dbReference>
<evidence type="ECO:0000313" key="7">
    <source>
        <dbReference type="EMBL" id="KAJ8310062.1"/>
    </source>
</evidence>
<feature type="transmembrane region" description="Helical" evidence="5">
    <location>
        <begin position="327"/>
        <end position="349"/>
    </location>
</feature>
<dbReference type="SUPFAM" id="SSF103473">
    <property type="entry name" value="MFS general substrate transporter"/>
    <property type="match status" value="2"/>
</dbReference>
<feature type="transmembrane region" description="Helical" evidence="5">
    <location>
        <begin position="644"/>
        <end position="665"/>
    </location>
</feature>
<keyword evidence="4 5" id="KW-0472">Membrane</keyword>